<feature type="transmembrane region" description="Helical" evidence="1">
    <location>
        <begin position="17"/>
        <end position="35"/>
    </location>
</feature>
<organism evidence="2">
    <name type="scientific">Magnetococcus massalia (strain MO-1)</name>
    <dbReference type="NCBI Taxonomy" id="451514"/>
    <lineage>
        <taxon>Bacteria</taxon>
        <taxon>Pseudomonadati</taxon>
        <taxon>Pseudomonadota</taxon>
        <taxon>Magnetococcia</taxon>
        <taxon>Magnetococcales</taxon>
        <taxon>Magnetococcaceae</taxon>
        <taxon>Magnetococcus</taxon>
    </lineage>
</organism>
<dbReference type="EMBL" id="LO017727">
    <property type="protein sequence ID" value="CRH05331.1"/>
    <property type="molecule type" value="Genomic_DNA"/>
</dbReference>
<proteinExistence type="predicted"/>
<evidence type="ECO:0000256" key="1">
    <source>
        <dbReference type="SAM" id="Phobius"/>
    </source>
</evidence>
<protein>
    <submittedName>
        <fullName evidence="2">Uncharacterized protein</fullName>
    </submittedName>
</protein>
<keyword evidence="1" id="KW-0472">Membrane</keyword>
<keyword evidence="1" id="KW-0812">Transmembrane</keyword>
<reference evidence="2" key="1">
    <citation type="submission" date="2015-04" db="EMBL/GenBank/DDBJ databases">
        <authorList>
            <person name="Syromyatnikov M.Y."/>
            <person name="Popov V.N."/>
        </authorList>
    </citation>
    <scope>NUCLEOTIDE SEQUENCE</scope>
    <source>
        <strain evidence="2">MO-1</strain>
    </source>
</reference>
<accession>A0A1S7LHB8</accession>
<gene>
    <name evidence="2" type="ORF">MAGMO_1137</name>
</gene>
<sequence>MAIYTSFFTGLYLDSPALMLPFLFFVAVLLIMIWFEVFSQGKYKLNWEKYRSWPSELSHQLSHLQHTLTQLFKSFYRF</sequence>
<dbReference type="AlphaFoldDB" id="A0A1S7LHB8"/>
<evidence type="ECO:0000313" key="2">
    <source>
        <dbReference type="EMBL" id="CRH05331.1"/>
    </source>
</evidence>
<name>A0A1S7LHB8_MAGMO</name>
<keyword evidence="1" id="KW-1133">Transmembrane helix</keyword>